<evidence type="ECO:0000313" key="3">
    <source>
        <dbReference type="Proteomes" id="UP000324222"/>
    </source>
</evidence>
<sequence length="156" mass="17886">MSCHYSRFKAPHRRYLDSSLTIKKLYDSYVEWVEKEHSNEPCVTLSYYSDVFTKEFNICFAPPNSDTCTTCDSLNAAIKNDAENPEKVAEHQMNLQAHKAEANEAQNLMKMWKNNEDADVHAIAVDLQQMLPTPRLSAGRNLLLQTQNVDLQLVHL</sequence>
<reference evidence="2 3" key="1">
    <citation type="submission" date="2019-05" db="EMBL/GenBank/DDBJ databases">
        <title>Another draft genome of Portunus trituberculatus and its Hox gene families provides insights of decapod evolution.</title>
        <authorList>
            <person name="Jeong J.-H."/>
            <person name="Song I."/>
            <person name="Kim S."/>
            <person name="Choi T."/>
            <person name="Kim D."/>
            <person name="Ryu S."/>
            <person name="Kim W."/>
        </authorList>
    </citation>
    <scope>NUCLEOTIDE SEQUENCE [LARGE SCALE GENOMIC DNA]</scope>
    <source>
        <tissue evidence="2">Muscle</tissue>
    </source>
</reference>
<keyword evidence="3" id="KW-1185">Reference proteome</keyword>
<dbReference type="EMBL" id="VSRR010004083">
    <property type="protein sequence ID" value="MPC38505.1"/>
    <property type="molecule type" value="Genomic_DNA"/>
</dbReference>
<evidence type="ECO:0000256" key="1">
    <source>
        <dbReference type="SAM" id="Coils"/>
    </source>
</evidence>
<accession>A0A5B7EYJ2</accession>
<dbReference type="PANTHER" id="PTHR10773">
    <property type="entry name" value="DNA-DIRECTED RNA POLYMERASES I, II, AND III SUBUNIT RPABC2"/>
    <property type="match status" value="1"/>
</dbReference>
<keyword evidence="1" id="KW-0175">Coiled coil</keyword>
<feature type="coiled-coil region" evidence="1">
    <location>
        <begin position="88"/>
        <end position="115"/>
    </location>
</feature>
<dbReference type="Proteomes" id="UP000324222">
    <property type="component" value="Unassembled WGS sequence"/>
</dbReference>
<protein>
    <submittedName>
        <fullName evidence="2">Uncharacterized protein</fullName>
    </submittedName>
</protein>
<proteinExistence type="predicted"/>
<organism evidence="2 3">
    <name type="scientific">Portunus trituberculatus</name>
    <name type="common">Swimming crab</name>
    <name type="synonym">Neptunus trituberculatus</name>
    <dbReference type="NCBI Taxonomy" id="210409"/>
    <lineage>
        <taxon>Eukaryota</taxon>
        <taxon>Metazoa</taxon>
        <taxon>Ecdysozoa</taxon>
        <taxon>Arthropoda</taxon>
        <taxon>Crustacea</taxon>
        <taxon>Multicrustacea</taxon>
        <taxon>Malacostraca</taxon>
        <taxon>Eumalacostraca</taxon>
        <taxon>Eucarida</taxon>
        <taxon>Decapoda</taxon>
        <taxon>Pleocyemata</taxon>
        <taxon>Brachyura</taxon>
        <taxon>Eubrachyura</taxon>
        <taxon>Portunoidea</taxon>
        <taxon>Portunidae</taxon>
        <taxon>Portuninae</taxon>
        <taxon>Portunus</taxon>
    </lineage>
</organism>
<name>A0A5B7EYJ2_PORTR</name>
<dbReference type="AlphaFoldDB" id="A0A5B7EYJ2"/>
<dbReference type="PANTHER" id="PTHR10773:SF19">
    <property type="match status" value="1"/>
</dbReference>
<evidence type="ECO:0000313" key="2">
    <source>
        <dbReference type="EMBL" id="MPC38505.1"/>
    </source>
</evidence>
<comment type="caution">
    <text evidence="2">The sequence shown here is derived from an EMBL/GenBank/DDBJ whole genome shotgun (WGS) entry which is preliminary data.</text>
</comment>
<gene>
    <name evidence="2" type="ORF">E2C01_032012</name>
</gene>